<dbReference type="InParanoid" id="A0A7N2L1R9"/>
<reference evidence="2" key="1">
    <citation type="journal article" date="2016" name="G3 (Bethesda)">
        <title>First Draft Assembly and Annotation of the Genome of a California Endemic Oak Quercus lobata Nee (Fagaceae).</title>
        <authorList>
            <person name="Sork V.L."/>
            <person name="Fitz-Gibbon S.T."/>
            <person name="Puiu D."/>
            <person name="Crepeau M."/>
            <person name="Gugger P.F."/>
            <person name="Sherman R."/>
            <person name="Stevens K."/>
            <person name="Langley C.H."/>
            <person name="Pellegrini M."/>
            <person name="Salzberg S.L."/>
        </authorList>
    </citation>
    <scope>NUCLEOTIDE SEQUENCE [LARGE SCALE GENOMIC DNA]</scope>
    <source>
        <strain evidence="2">cv. SW786</strain>
    </source>
</reference>
<keyword evidence="2" id="KW-1185">Reference proteome</keyword>
<accession>A0A7N2L1R9</accession>
<reference evidence="1" key="2">
    <citation type="submission" date="2021-01" db="UniProtKB">
        <authorList>
            <consortium name="EnsemblPlants"/>
        </authorList>
    </citation>
    <scope>IDENTIFICATION</scope>
</reference>
<proteinExistence type="predicted"/>
<dbReference type="Gramene" id="QL02p092067:mrna">
    <property type="protein sequence ID" value="QL02p092067:mrna:CDS:1"/>
    <property type="gene ID" value="QL02p092067"/>
</dbReference>
<evidence type="ECO:0000313" key="2">
    <source>
        <dbReference type="Proteomes" id="UP000594261"/>
    </source>
</evidence>
<name>A0A7N2L1R9_QUELO</name>
<evidence type="ECO:0000313" key="1">
    <source>
        <dbReference type="EnsemblPlants" id="QL02p092067:mrna:CDS:1"/>
    </source>
</evidence>
<organism evidence="1 2">
    <name type="scientific">Quercus lobata</name>
    <name type="common">Valley oak</name>
    <dbReference type="NCBI Taxonomy" id="97700"/>
    <lineage>
        <taxon>Eukaryota</taxon>
        <taxon>Viridiplantae</taxon>
        <taxon>Streptophyta</taxon>
        <taxon>Embryophyta</taxon>
        <taxon>Tracheophyta</taxon>
        <taxon>Spermatophyta</taxon>
        <taxon>Magnoliopsida</taxon>
        <taxon>eudicotyledons</taxon>
        <taxon>Gunneridae</taxon>
        <taxon>Pentapetalae</taxon>
        <taxon>rosids</taxon>
        <taxon>fabids</taxon>
        <taxon>Fagales</taxon>
        <taxon>Fagaceae</taxon>
        <taxon>Quercus</taxon>
    </lineage>
</organism>
<dbReference type="AlphaFoldDB" id="A0A7N2L1R9"/>
<dbReference type="Proteomes" id="UP000594261">
    <property type="component" value="Chromosome 2"/>
</dbReference>
<sequence length="75" mass="8396">MLYVVLLAYAIRLPKIARTMFAKNVSNSYVRKTALSCSNNIDVQNDGFLLMSNIDWLHNSLPKNIDSDNGANHLA</sequence>
<protein>
    <submittedName>
        <fullName evidence="1">Uncharacterized protein</fullName>
    </submittedName>
</protein>
<dbReference type="EnsemblPlants" id="QL02p092067:mrna">
    <property type="protein sequence ID" value="QL02p092067:mrna:CDS:1"/>
    <property type="gene ID" value="QL02p092067"/>
</dbReference>